<reference evidence="1" key="2">
    <citation type="submission" date="2025-08" db="UniProtKB">
        <authorList>
            <consortium name="Ensembl"/>
        </authorList>
    </citation>
    <scope>IDENTIFICATION</scope>
</reference>
<name>A0AC11CKB4_SHEEP</name>
<dbReference type="GeneTree" id="ENSGT00730000111343"/>
<reference evidence="1" key="1">
    <citation type="submission" date="2020-11" db="EMBL/GenBank/DDBJ databases">
        <authorList>
            <person name="Davenport K.M."/>
            <person name="Bickhart D.M."/>
            <person name="Smith T.P.L."/>
            <person name="Murdoch B.M."/>
            <person name="Rosen B.D."/>
        </authorList>
    </citation>
    <scope>NUCLEOTIDE SEQUENCE [LARGE SCALE GENOMIC DNA]</scope>
    <source>
        <strain evidence="1">OAR_USU_Benz2616</strain>
    </source>
</reference>
<organism evidence="1 2">
    <name type="scientific">Ovis aries</name>
    <name type="common">Sheep</name>
    <dbReference type="NCBI Taxonomy" id="9940"/>
    <lineage>
        <taxon>Eukaryota</taxon>
        <taxon>Metazoa</taxon>
        <taxon>Chordata</taxon>
        <taxon>Craniata</taxon>
        <taxon>Vertebrata</taxon>
        <taxon>Euteleostomi</taxon>
        <taxon>Mammalia</taxon>
        <taxon>Eutheria</taxon>
        <taxon>Laurasiatheria</taxon>
        <taxon>Artiodactyla</taxon>
        <taxon>Ruminantia</taxon>
        <taxon>Pecora</taxon>
        <taxon>Bovidae</taxon>
        <taxon>Caprinae</taxon>
        <taxon>Ovis</taxon>
    </lineage>
</organism>
<evidence type="ECO:0000313" key="2">
    <source>
        <dbReference type="Proteomes" id="UP000809102"/>
    </source>
</evidence>
<keyword evidence="2" id="KW-1185">Reference proteome</keyword>
<accession>A0AC11CKB4</accession>
<reference evidence="1" key="3">
    <citation type="submission" date="2025-09" db="UniProtKB">
        <authorList>
            <consortium name="Ensembl"/>
        </authorList>
    </citation>
    <scope>IDENTIFICATION</scope>
</reference>
<dbReference type="Ensembl" id="ENSOART00020035362.2">
    <property type="protein sequence ID" value="ENSOARP00020029214.2"/>
    <property type="gene ID" value="ENSOARG00020022733.2"/>
</dbReference>
<sequence>MTATQKHNLFSPEPHYIPGYAGFYPQLRYRVGDTYGRTTAQLLTDPSVQKSPCSVLAPIAKPRFVEDFSEPKPPSVPCRDLTEPYIPHYTGLKPYKNFEMLGRFPPQEADAQGSLGGENVSRQVPLPAGFMPYPPYAPCPPGRKGDSRDLGHPGLRLALGEEVWKSTAPACEAPGQYQLYHCRRDESPPLAHWQETLDVGRFHRLPQLDHPQLIQRKAISVSAQKSHLCPGREAAQHTLAQQRRLQKPGPDPFLHGLHTIHAGQLRTDLRQQHPQGLSEGTGEAWPDTMKTL</sequence>
<protein>
    <submittedName>
        <fullName evidence="1">Ciliary microtubule inner protein 2A</fullName>
    </submittedName>
</protein>
<proteinExistence type="predicted"/>
<dbReference type="Proteomes" id="UP000809102">
    <property type="component" value="Chromosome 3"/>
</dbReference>
<gene>
    <name evidence="1" type="primary">CIMIP2A</name>
</gene>
<evidence type="ECO:0000313" key="1">
    <source>
        <dbReference type="Ensembl" id="ENSOARP00020029214.2"/>
    </source>
</evidence>